<proteinExistence type="predicted"/>
<protein>
    <submittedName>
        <fullName evidence="1">Uncharacterized protein</fullName>
    </submittedName>
</protein>
<keyword evidence="2" id="KW-1185">Reference proteome</keyword>
<sequence>MLINPDATGHSCSILPVDCATTGPSLLPRGGRASDGHSEAPTILHELHHVLHRLLMSATTRCALLVHRLQFGSTLFQTGENISVLGVFRQDRASHELPQRVPCFELTHYVLVIFHWNACLYHIISKNGGFGSDDWFFPSDNHCKDNMCKYLHAFIGVY</sequence>
<reference evidence="1 2" key="1">
    <citation type="submission" date="2021-06" db="EMBL/GenBank/DDBJ databases">
        <title>Caerostris extrusa draft genome.</title>
        <authorList>
            <person name="Kono N."/>
            <person name="Arakawa K."/>
        </authorList>
    </citation>
    <scope>NUCLEOTIDE SEQUENCE [LARGE SCALE GENOMIC DNA]</scope>
</reference>
<gene>
    <name evidence="1" type="ORF">CEXT_344711</name>
</gene>
<accession>A0AAV4P368</accession>
<evidence type="ECO:0000313" key="2">
    <source>
        <dbReference type="Proteomes" id="UP001054945"/>
    </source>
</evidence>
<dbReference type="AlphaFoldDB" id="A0AAV4P368"/>
<dbReference type="EMBL" id="BPLR01021501">
    <property type="protein sequence ID" value="GIX90468.1"/>
    <property type="molecule type" value="Genomic_DNA"/>
</dbReference>
<organism evidence="1 2">
    <name type="scientific">Caerostris extrusa</name>
    <name type="common">Bark spider</name>
    <name type="synonym">Caerostris bankana</name>
    <dbReference type="NCBI Taxonomy" id="172846"/>
    <lineage>
        <taxon>Eukaryota</taxon>
        <taxon>Metazoa</taxon>
        <taxon>Ecdysozoa</taxon>
        <taxon>Arthropoda</taxon>
        <taxon>Chelicerata</taxon>
        <taxon>Arachnida</taxon>
        <taxon>Araneae</taxon>
        <taxon>Araneomorphae</taxon>
        <taxon>Entelegynae</taxon>
        <taxon>Araneoidea</taxon>
        <taxon>Araneidae</taxon>
        <taxon>Caerostris</taxon>
    </lineage>
</organism>
<comment type="caution">
    <text evidence="1">The sequence shown here is derived from an EMBL/GenBank/DDBJ whole genome shotgun (WGS) entry which is preliminary data.</text>
</comment>
<evidence type="ECO:0000313" key="1">
    <source>
        <dbReference type="EMBL" id="GIX90468.1"/>
    </source>
</evidence>
<dbReference type="Proteomes" id="UP001054945">
    <property type="component" value="Unassembled WGS sequence"/>
</dbReference>
<name>A0AAV4P368_CAEEX</name>